<dbReference type="GO" id="GO:0042781">
    <property type="term" value="F:3'-tRNA processing endoribonuclease activity"/>
    <property type="evidence" value="ECO:0007669"/>
    <property type="project" value="TreeGrafter"/>
</dbReference>
<dbReference type="KEGG" id="pchm:VFPPC_11292"/>
<evidence type="ECO:0000313" key="2">
    <source>
        <dbReference type="EMBL" id="OAQ58542.1"/>
    </source>
</evidence>
<dbReference type="PANTHER" id="PTHR46018">
    <property type="entry name" value="ZINC PHOSPHODIESTERASE ELAC PROTEIN 1"/>
    <property type="match status" value="1"/>
</dbReference>
<feature type="domain" description="Metallo-beta-lactamase" evidence="1">
    <location>
        <begin position="51"/>
        <end position="227"/>
    </location>
</feature>
<dbReference type="SUPFAM" id="SSF56281">
    <property type="entry name" value="Metallo-hydrolase/oxidoreductase"/>
    <property type="match status" value="1"/>
</dbReference>
<gene>
    <name evidence="2" type="ORF">VFPPC_11292</name>
</gene>
<sequence>MVRQLEVLGCQAAYPTADQPCSSLLLTWDSIQIVLDLGYGTLKGLLDRVPDGKVNAIIITHDHPDHWIDLHGLFRLLYYGPRTDDSAKISIYCTAGVVDKMRFLESDVDLEDVFTIHKLQDGKEFTIGNGAFRLDGFLLPHHVENIGIRLSVQGDGNLKPLLAYTGDTGPSPTLEMLGKDVSLFIMDSTDRPGEEKKANEDRKLLQSEDAGMWAAVAGAQRLLLTHFWPTNDRKVSLERAKARFDGDVFIAEPGLVLEME</sequence>
<evidence type="ECO:0000259" key="1">
    <source>
        <dbReference type="Pfam" id="PF12706"/>
    </source>
</evidence>
<reference evidence="2 3" key="1">
    <citation type="journal article" date="2016" name="PLoS Pathog.">
        <title>Biosynthesis of antibiotic leucinostatins in bio-control fungus Purpureocillium lilacinum and their inhibition on phytophthora revealed by genome mining.</title>
        <authorList>
            <person name="Wang G."/>
            <person name="Liu Z."/>
            <person name="Lin R."/>
            <person name="Li E."/>
            <person name="Mao Z."/>
            <person name="Ling J."/>
            <person name="Yang Y."/>
            <person name="Yin W.B."/>
            <person name="Xie B."/>
        </authorList>
    </citation>
    <scope>NUCLEOTIDE SEQUENCE [LARGE SCALE GENOMIC DNA]</scope>
    <source>
        <strain evidence="2">170</strain>
    </source>
</reference>
<dbReference type="InterPro" id="IPR001279">
    <property type="entry name" value="Metallo-B-lactamas"/>
</dbReference>
<name>A0A179EZF9_METCM</name>
<dbReference type="EMBL" id="LSBJ02000017">
    <property type="protein sequence ID" value="OAQ58542.1"/>
    <property type="molecule type" value="Genomic_DNA"/>
</dbReference>
<protein>
    <submittedName>
        <fullName evidence="2">Beta-lactamase superfamily domain-containing protein</fullName>
    </submittedName>
</protein>
<evidence type="ECO:0000313" key="3">
    <source>
        <dbReference type="Proteomes" id="UP000078397"/>
    </source>
</evidence>
<dbReference type="InterPro" id="IPR036866">
    <property type="entry name" value="RibonucZ/Hydroxyglut_hydro"/>
</dbReference>
<dbReference type="OrthoDB" id="10250730at2759"/>
<dbReference type="GeneID" id="28853522"/>
<dbReference type="AlphaFoldDB" id="A0A179EZF9"/>
<dbReference type="Gene3D" id="3.60.15.10">
    <property type="entry name" value="Ribonuclease Z/Hydroxyacylglutathione hydrolase-like"/>
    <property type="match status" value="1"/>
</dbReference>
<dbReference type="Pfam" id="PF12706">
    <property type="entry name" value="Lactamase_B_2"/>
    <property type="match status" value="1"/>
</dbReference>
<dbReference type="Proteomes" id="UP000078397">
    <property type="component" value="Unassembled WGS sequence"/>
</dbReference>
<proteinExistence type="predicted"/>
<keyword evidence="3" id="KW-1185">Reference proteome</keyword>
<accession>A0A179EZF9</accession>
<comment type="caution">
    <text evidence="2">The sequence shown here is derived from an EMBL/GenBank/DDBJ whole genome shotgun (WGS) entry which is preliminary data.</text>
</comment>
<dbReference type="STRING" id="1380566.A0A179EZF9"/>
<dbReference type="RefSeq" id="XP_018136689.1">
    <property type="nucleotide sequence ID" value="XM_018289528.1"/>
</dbReference>
<organism evidence="2 3">
    <name type="scientific">Pochonia chlamydosporia 170</name>
    <dbReference type="NCBI Taxonomy" id="1380566"/>
    <lineage>
        <taxon>Eukaryota</taxon>
        <taxon>Fungi</taxon>
        <taxon>Dikarya</taxon>
        <taxon>Ascomycota</taxon>
        <taxon>Pezizomycotina</taxon>
        <taxon>Sordariomycetes</taxon>
        <taxon>Hypocreomycetidae</taxon>
        <taxon>Hypocreales</taxon>
        <taxon>Clavicipitaceae</taxon>
        <taxon>Pochonia</taxon>
    </lineage>
</organism>
<dbReference type="PANTHER" id="PTHR46018:SF4">
    <property type="entry name" value="METALLO-HYDROLASE YHFI-RELATED"/>
    <property type="match status" value="1"/>
</dbReference>